<name>A0A507FIV5_9FUNG</name>
<evidence type="ECO:0000313" key="4">
    <source>
        <dbReference type="Proteomes" id="UP000320333"/>
    </source>
</evidence>
<dbReference type="AlphaFoldDB" id="A0A507FIV5"/>
<proteinExistence type="predicted"/>
<feature type="transmembrane region" description="Helical" evidence="2">
    <location>
        <begin position="389"/>
        <end position="411"/>
    </location>
</feature>
<evidence type="ECO:0000256" key="1">
    <source>
        <dbReference type="SAM" id="MobiDB-lite"/>
    </source>
</evidence>
<evidence type="ECO:0000313" key="3">
    <source>
        <dbReference type="EMBL" id="TPX75318.1"/>
    </source>
</evidence>
<feature type="transmembrane region" description="Helical" evidence="2">
    <location>
        <begin position="39"/>
        <end position="61"/>
    </location>
</feature>
<evidence type="ECO:0000256" key="2">
    <source>
        <dbReference type="SAM" id="Phobius"/>
    </source>
</evidence>
<keyword evidence="2" id="KW-1133">Transmembrane helix</keyword>
<protein>
    <recommendedName>
        <fullName evidence="5">L domain-like protein</fullName>
    </recommendedName>
</protein>
<accession>A0A507FIV5</accession>
<keyword evidence="4" id="KW-1185">Reference proteome</keyword>
<keyword evidence="2" id="KW-0812">Transmembrane</keyword>
<sequence length="470" mass="51433">MVWPTSSASSTSPSRIQPAARRFQLWANRSVETSSRNVFLTRLGLAIFISLIIGLIAYLVVFRNNVEDTWRNARSGNSGSRGLPDGCYNAAGVPMNIFLNPDLPSVNQSSAQCQGVKQLALELGFLVTPASACSKNTTFTAGDIVASTLETAHPNPTFTALFCNENTVAIISISNPPNPLSSIPPTLREFRDLFLFHASNVFYGDRILQPLFSVLDTPKYFRSLDLSGSHTYQNVSTRILNGTIPDLPEKWAKPDGVFQELLLANNNLSGGLPISVSDSLAFLSVANNTRMGGPLNISYFSTIDKSASDWTHAYRCGFENTNFCVPETWRYQPACLRSTPLPTCGDSRSVDRSINPNDPFQAQAGGTGGSSSGNGSSAADASLFNQIGAMLRTLFILLLAFFLFSILFLIVKRCQMRRGLWPGYSRPYTASQNSGTTSDSSQSQFMELEDRRGLPPYVRREGDNTFFIAR</sequence>
<feature type="region of interest" description="Disordered" evidence="1">
    <location>
        <begin position="347"/>
        <end position="375"/>
    </location>
</feature>
<dbReference type="Proteomes" id="UP000320333">
    <property type="component" value="Unassembled WGS sequence"/>
</dbReference>
<keyword evidence="2" id="KW-0472">Membrane</keyword>
<dbReference type="EMBL" id="QEAP01000086">
    <property type="protein sequence ID" value="TPX75318.1"/>
    <property type="molecule type" value="Genomic_DNA"/>
</dbReference>
<evidence type="ECO:0008006" key="5">
    <source>
        <dbReference type="Google" id="ProtNLM"/>
    </source>
</evidence>
<organism evidence="3 4">
    <name type="scientific">Chytriomyces confervae</name>
    <dbReference type="NCBI Taxonomy" id="246404"/>
    <lineage>
        <taxon>Eukaryota</taxon>
        <taxon>Fungi</taxon>
        <taxon>Fungi incertae sedis</taxon>
        <taxon>Chytridiomycota</taxon>
        <taxon>Chytridiomycota incertae sedis</taxon>
        <taxon>Chytridiomycetes</taxon>
        <taxon>Chytridiales</taxon>
        <taxon>Chytriomycetaceae</taxon>
        <taxon>Chytriomyces</taxon>
    </lineage>
</organism>
<feature type="compositionally biased region" description="Polar residues" evidence="1">
    <location>
        <begin position="430"/>
        <end position="445"/>
    </location>
</feature>
<reference evidence="3 4" key="1">
    <citation type="journal article" date="2019" name="Sci. Rep.">
        <title>Comparative genomics of chytrid fungi reveal insights into the obligate biotrophic and pathogenic lifestyle of Synchytrium endobioticum.</title>
        <authorList>
            <person name="van de Vossenberg B.T.L.H."/>
            <person name="Warris S."/>
            <person name="Nguyen H.D.T."/>
            <person name="van Gent-Pelzer M.P.E."/>
            <person name="Joly D.L."/>
            <person name="van de Geest H.C."/>
            <person name="Bonants P.J.M."/>
            <person name="Smith D.S."/>
            <person name="Levesque C.A."/>
            <person name="van der Lee T.A.J."/>
        </authorList>
    </citation>
    <scope>NUCLEOTIDE SEQUENCE [LARGE SCALE GENOMIC DNA]</scope>
    <source>
        <strain evidence="3 4">CBS 675.73</strain>
    </source>
</reference>
<feature type="region of interest" description="Disordered" evidence="1">
    <location>
        <begin position="430"/>
        <end position="449"/>
    </location>
</feature>
<dbReference type="OrthoDB" id="2148477at2759"/>
<comment type="caution">
    <text evidence="3">The sequence shown here is derived from an EMBL/GenBank/DDBJ whole genome shotgun (WGS) entry which is preliminary data.</text>
</comment>
<gene>
    <name evidence="3" type="ORF">CcCBS67573_g03432</name>
</gene>